<feature type="compositionally biased region" description="Polar residues" evidence="1">
    <location>
        <begin position="726"/>
        <end position="740"/>
    </location>
</feature>
<feature type="region of interest" description="Disordered" evidence="1">
    <location>
        <begin position="719"/>
        <end position="761"/>
    </location>
</feature>
<dbReference type="Proteomes" id="UP000799770">
    <property type="component" value="Unassembled WGS sequence"/>
</dbReference>
<feature type="domain" description="Protein kinase" evidence="2">
    <location>
        <begin position="158"/>
        <end position="487"/>
    </location>
</feature>
<accession>A0A6A5ZC45</accession>
<dbReference type="GO" id="GO:0004672">
    <property type="term" value="F:protein kinase activity"/>
    <property type="evidence" value="ECO:0007669"/>
    <property type="project" value="InterPro"/>
</dbReference>
<name>A0A6A5ZC45_9PLEO</name>
<dbReference type="GO" id="GO:0005524">
    <property type="term" value="F:ATP binding"/>
    <property type="evidence" value="ECO:0007669"/>
    <property type="project" value="InterPro"/>
</dbReference>
<dbReference type="InterPro" id="IPR000719">
    <property type="entry name" value="Prot_kinase_dom"/>
</dbReference>
<protein>
    <recommendedName>
        <fullName evidence="2">Protein kinase domain-containing protein</fullName>
    </recommendedName>
</protein>
<reference evidence="3" key="1">
    <citation type="journal article" date="2020" name="Stud. Mycol.">
        <title>101 Dothideomycetes genomes: a test case for predicting lifestyles and emergence of pathogens.</title>
        <authorList>
            <person name="Haridas S."/>
            <person name="Albert R."/>
            <person name="Binder M."/>
            <person name="Bloem J."/>
            <person name="Labutti K."/>
            <person name="Salamov A."/>
            <person name="Andreopoulos B."/>
            <person name="Baker S."/>
            <person name="Barry K."/>
            <person name="Bills G."/>
            <person name="Bluhm B."/>
            <person name="Cannon C."/>
            <person name="Castanera R."/>
            <person name="Culley D."/>
            <person name="Daum C."/>
            <person name="Ezra D."/>
            <person name="Gonzalez J."/>
            <person name="Henrissat B."/>
            <person name="Kuo A."/>
            <person name="Liang C."/>
            <person name="Lipzen A."/>
            <person name="Lutzoni F."/>
            <person name="Magnuson J."/>
            <person name="Mondo S."/>
            <person name="Nolan M."/>
            <person name="Ohm R."/>
            <person name="Pangilinan J."/>
            <person name="Park H.-J."/>
            <person name="Ramirez L."/>
            <person name="Alfaro M."/>
            <person name="Sun H."/>
            <person name="Tritt A."/>
            <person name="Yoshinaga Y."/>
            <person name="Zwiers L.-H."/>
            <person name="Turgeon B."/>
            <person name="Goodwin S."/>
            <person name="Spatafora J."/>
            <person name="Crous P."/>
            <person name="Grigoriev I."/>
        </authorList>
    </citation>
    <scope>NUCLEOTIDE SEQUENCE</scope>
    <source>
        <strain evidence="3">CBS 627.86</strain>
    </source>
</reference>
<dbReference type="Pfam" id="PF00069">
    <property type="entry name" value="Pkinase"/>
    <property type="match status" value="1"/>
</dbReference>
<proteinExistence type="predicted"/>
<feature type="region of interest" description="Disordered" evidence="1">
    <location>
        <begin position="630"/>
        <end position="695"/>
    </location>
</feature>
<gene>
    <name evidence="3" type="ORF">BDV96DRAFT_34877</name>
</gene>
<dbReference type="AlphaFoldDB" id="A0A6A5ZC45"/>
<feature type="compositionally biased region" description="Basic residues" evidence="1">
    <location>
        <begin position="751"/>
        <end position="761"/>
    </location>
</feature>
<dbReference type="PANTHER" id="PTHR44305:SF24">
    <property type="entry name" value="TYROSINE-PROTEIN KINASE C03B1.5-RELATED"/>
    <property type="match status" value="1"/>
</dbReference>
<dbReference type="EMBL" id="ML977320">
    <property type="protein sequence ID" value="KAF2116786.1"/>
    <property type="molecule type" value="Genomic_DNA"/>
</dbReference>
<feature type="compositionally biased region" description="Polar residues" evidence="1">
    <location>
        <begin position="682"/>
        <end position="695"/>
    </location>
</feature>
<dbReference type="OrthoDB" id="5986190at2759"/>
<dbReference type="CDD" id="cd00180">
    <property type="entry name" value="PKc"/>
    <property type="match status" value="1"/>
</dbReference>
<keyword evidence="4" id="KW-1185">Reference proteome</keyword>
<dbReference type="InterPro" id="IPR011009">
    <property type="entry name" value="Kinase-like_dom_sf"/>
</dbReference>
<evidence type="ECO:0000313" key="3">
    <source>
        <dbReference type="EMBL" id="KAF2116786.1"/>
    </source>
</evidence>
<sequence>MQHQSDPYRRALDDYDQWIRQKRIEGFSSDGQRQDFVPLSALTGYLKRTGHVKELLKAVTNTHNSVHAETVRDESPRVFTILLRIGKGSWIDHFSSHPRDLSDRALPFPEQKPGVLSGFDDESYKKLRAEQWSLCSPVLTPQDFRYGFPLFPEEILPFVTVRRINKGGSAELFEIEIHPDHDRLRTGQNGTQSTDFLPRTYALKRYRGQYAESNYKQELEAFHRLSGRGGTTDIVGYFGAFQHGESFNLILEYADKMDLEQYFQSEDRPKAIVDILHFWEGQRRLVYALLNLHGHGSGEDIPRGFHQDLKPSNVLVMSCGRTSPYEYMFKVGDLNTAHFASSSNSKTAIARSAHGSLAYAPPECYRSDQALDNTNIFISQQVDIWSLGCIWLEAAVWVVFGHETLDDFRQRRGEEALMLGIDAGVVFHRHDAVLQTVTDMYRLLQDRALPDDTLTLKIVDIIKEMLSFQPGARPELSVLKSRVDGAITESRATIQFALPRQAFGVTSSSPATYPNAGGFNTPARQEVRDRPIDTVQQPYGSQPRSTSYTYDGNAPLQTYFADMDFGQHGNPMIGQMGRGYGEPAHYLPESTSGGVSVWYQNGLYLGQRGGSALQGRNATRSVAPTHMENIPGPRQEIPMSDQHTPARAQHPLRRTSTRAEALRHQVTETRSNSVPPGFETGIQHQSPSPYNSQPVRSSVYTHGAFADALPQVSNFEGYFGPERRQYSTSSNNSPEVQRSRPTQRHSDGQWQRRHPAGQSHHRFSEPVEMMGQPITQDLNDYSYTTGVLHSSPKTQLEDIPDEEAFTTQPLFGSHEANGLPNTITPPDRTPYHPLEERDYSEIPRLKMAEAKAYISQSKKNRDPELKDGYLINDLDKRDHVFVFDNSLTMGEHWMSVVDTAKTLAWFVKKVDRDGLELRSAIPVARNQNRWNHIKTSTDVEKIATGLRKYSKSNLTHIMDEILDTYRAEMNKEYHRRKQKWVSVAKLTPGLKPMTIYVFTDGVWEPRTDLTDTILRTVDALKATQQPSTQVGIQFIQFGNDPVGTERMEKLDNLKKHCPGRFGEDIRDIVDHIHIDEDNMWKMLFGSTNRTFDGDR</sequence>
<dbReference type="InterPro" id="IPR053083">
    <property type="entry name" value="TF_kinase-domain_protein"/>
</dbReference>
<dbReference type="Gene3D" id="1.10.510.10">
    <property type="entry name" value="Transferase(Phosphotransferase) domain 1"/>
    <property type="match status" value="1"/>
</dbReference>
<evidence type="ECO:0000256" key="1">
    <source>
        <dbReference type="SAM" id="MobiDB-lite"/>
    </source>
</evidence>
<dbReference type="PANTHER" id="PTHR44305">
    <property type="entry name" value="SI:DKEY-192D15.2-RELATED"/>
    <property type="match status" value="1"/>
</dbReference>
<evidence type="ECO:0000313" key="4">
    <source>
        <dbReference type="Proteomes" id="UP000799770"/>
    </source>
</evidence>
<dbReference type="SMART" id="SM00220">
    <property type="entry name" value="S_TKc"/>
    <property type="match status" value="1"/>
</dbReference>
<dbReference type="PROSITE" id="PS50011">
    <property type="entry name" value="PROTEIN_KINASE_DOM"/>
    <property type="match status" value="1"/>
</dbReference>
<dbReference type="SUPFAM" id="SSF56112">
    <property type="entry name" value="Protein kinase-like (PK-like)"/>
    <property type="match status" value="1"/>
</dbReference>
<evidence type="ECO:0000259" key="2">
    <source>
        <dbReference type="PROSITE" id="PS50011"/>
    </source>
</evidence>
<feature type="region of interest" description="Disordered" evidence="1">
    <location>
        <begin position="813"/>
        <end position="832"/>
    </location>
</feature>
<organism evidence="3 4">
    <name type="scientific">Lophiotrema nucula</name>
    <dbReference type="NCBI Taxonomy" id="690887"/>
    <lineage>
        <taxon>Eukaryota</taxon>
        <taxon>Fungi</taxon>
        <taxon>Dikarya</taxon>
        <taxon>Ascomycota</taxon>
        <taxon>Pezizomycotina</taxon>
        <taxon>Dothideomycetes</taxon>
        <taxon>Pleosporomycetidae</taxon>
        <taxon>Pleosporales</taxon>
        <taxon>Lophiotremataceae</taxon>
        <taxon>Lophiotrema</taxon>
    </lineage>
</organism>